<dbReference type="SUPFAM" id="SSF49464">
    <property type="entry name" value="Carboxypeptidase regulatory domain-like"/>
    <property type="match status" value="1"/>
</dbReference>
<gene>
    <name evidence="1" type="ORF">MgSA37_04288</name>
</gene>
<protein>
    <submittedName>
        <fullName evidence="1">Uncharacterized protein</fullName>
    </submittedName>
</protein>
<dbReference type="Gene3D" id="2.60.40.1120">
    <property type="entry name" value="Carboxypeptidase-like, regulatory domain"/>
    <property type="match status" value="1"/>
</dbReference>
<dbReference type="EMBL" id="AP017313">
    <property type="protein sequence ID" value="BAU56091.1"/>
    <property type="molecule type" value="Genomic_DNA"/>
</dbReference>
<evidence type="ECO:0000313" key="2">
    <source>
        <dbReference type="Proteomes" id="UP000218263"/>
    </source>
</evidence>
<dbReference type="Pfam" id="PF13715">
    <property type="entry name" value="CarbopepD_reg_2"/>
    <property type="match status" value="1"/>
</dbReference>
<reference evidence="1 2" key="1">
    <citation type="submission" date="2015-12" db="EMBL/GenBank/DDBJ databases">
        <title>Genome sequence of Mucilaginibacter gotjawali.</title>
        <authorList>
            <person name="Lee J.S."/>
            <person name="Lee K.C."/>
            <person name="Kim K.K."/>
            <person name="Lee B.W."/>
        </authorList>
    </citation>
    <scope>NUCLEOTIDE SEQUENCE [LARGE SCALE GENOMIC DNA]</scope>
    <source>
        <strain evidence="1 2">SA3-7</strain>
    </source>
</reference>
<dbReference type="OrthoDB" id="9775095at2"/>
<proteinExistence type="predicted"/>
<keyword evidence="2" id="KW-1185">Reference proteome</keyword>
<accession>A0A0X8X5Q4</accession>
<name>A0A0X8X5Q4_9SPHI</name>
<dbReference type="RefSeq" id="WP_096354698.1">
    <property type="nucleotide sequence ID" value="NZ_AP017313.1"/>
</dbReference>
<dbReference type="AlphaFoldDB" id="A0A0X8X5Q4"/>
<sequence length="380" mass="42537">MMRRIWIILFLALPFTGFAQYSISGRVINKNDQKPVADASVFLNNASAGTKTADNGTFTLTNVRPGQYDLVVSIIGYETVHQPIMVNKDLRLGDILISPKTIALNEVKIMPPGDRDKYYQKFLRLFFGYGEFAADCKILNPDLLDFDYDRPAKVFTASSSDYLEIENKALGYRIKYFLNNFKNDEKSGVLYFEGTAAFSEMQGKPSAVRRWVKNRLKVYQGSSMHFLRSAIANDIETEGFRVLKLIRTPDTAKSVTGIPRYKETLVSKPYLNVSDFIRTTDIPGEYALGYPDCLYIMYAKKWAHQAIKNPAAPLPDKPAFLDDPVCTTLIFNGAYSYFDANGIIINPQSILFEGAWGIGGVAELLPVDYVPGEVGKVDGP</sequence>
<dbReference type="Proteomes" id="UP000218263">
    <property type="component" value="Chromosome"/>
</dbReference>
<organism evidence="1 2">
    <name type="scientific">Mucilaginibacter gotjawali</name>
    <dbReference type="NCBI Taxonomy" id="1550579"/>
    <lineage>
        <taxon>Bacteria</taxon>
        <taxon>Pseudomonadati</taxon>
        <taxon>Bacteroidota</taxon>
        <taxon>Sphingobacteriia</taxon>
        <taxon>Sphingobacteriales</taxon>
        <taxon>Sphingobacteriaceae</taxon>
        <taxon>Mucilaginibacter</taxon>
    </lineage>
</organism>
<dbReference type="InterPro" id="IPR008969">
    <property type="entry name" value="CarboxyPept-like_regulatory"/>
</dbReference>
<evidence type="ECO:0000313" key="1">
    <source>
        <dbReference type="EMBL" id="BAU56091.1"/>
    </source>
</evidence>
<dbReference type="KEGG" id="mgot:MgSA37_04288"/>